<evidence type="ECO:0000313" key="1">
    <source>
        <dbReference type="EMBL" id="BAU54652.1"/>
    </source>
</evidence>
<reference evidence="1 2" key="1">
    <citation type="submission" date="2015-12" db="EMBL/GenBank/DDBJ databases">
        <title>Genome sequence of Mucilaginibacter gotjawali.</title>
        <authorList>
            <person name="Lee J.S."/>
            <person name="Lee K.C."/>
            <person name="Kim K.K."/>
            <person name="Lee B.W."/>
        </authorList>
    </citation>
    <scope>NUCLEOTIDE SEQUENCE [LARGE SCALE GENOMIC DNA]</scope>
    <source>
        <strain evidence="1 2">SA3-7</strain>
    </source>
</reference>
<gene>
    <name evidence="1" type="ORF">MgSA37_02830</name>
</gene>
<dbReference type="KEGG" id="mgot:MgSA37_02830"/>
<dbReference type="EMBL" id="AP017313">
    <property type="protein sequence ID" value="BAU54652.1"/>
    <property type="molecule type" value="Genomic_DNA"/>
</dbReference>
<accession>A0A0X8X2P8</accession>
<protein>
    <submittedName>
        <fullName evidence="1">Uncharacterized protein</fullName>
    </submittedName>
</protein>
<organism evidence="1 2">
    <name type="scientific">Mucilaginibacter gotjawali</name>
    <dbReference type="NCBI Taxonomy" id="1550579"/>
    <lineage>
        <taxon>Bacteria</taxon>
        <taxon>Pseudomonadati</taxon>
        <taxon>Bacteroidota</taxon>
        <taxon>Sphingobacteriia</taxon>
        <taxon>Sphingobacteriales</taxon>
        <taxon>Sphingobacteriaceae</taxon>
        <taxon>Mucilaginibacter</taxon>
    </lineage>
</organism>
<name>A0A0X8X2P8_9SPHI</name>
<dbReference type="RefSeq" id="WP_157750568.1">
    <property type="nucleotide sequence ID" value="NZ_AP017313.1"/>
</dbReference>
<dbReference type="AlphaFoldDB" id="A0A0X8X2P8"/>
<sequence length="49" mass="5945">MKVVYKKGDIIQPEPIKKETFKDRVKRRADLLNYNFDKNAIRHFKPKIN</sequence>
<proteinExistence type="predicted"/>
<dbReference type="Proteomes" id="UP000218263">
    <property type="component" value="Chromosome"/>
</dbReference>
<evidence type="ECO:0000313" key="2">
    <source>
        <dbReference type="Proteomes" id="UP000218263"/>
    </source>
</evidence>
<keyword evidence="2" id="KW-1185">Reference proteome</keyword>